<evidence type="ECO:0000256" key="1">
    <source>
        <dbReference type="SAM" id="MobiDB-lite"/>
    </source>
</evidence>
<sequence>MASSSPSHPTVHTVTSVQKSLAQDRAERTRRYLISMSIRTVCFVLFVVVDHPMRWVFVIGAVFLPYIAVVLANAVDRSGEGQLEAVDHQQRMLPPGTWSEGAIEGSVEGADKGSDKGSAEGGSARPAEGQSDERRDRSQDGAV</sequence>
<keyword evidence="4" id="KW-1185">Reference proteome</keyword>
<protein>
    <submittedName>
        <fullName evidence="3">DUF3099 domain-containing protein</fullName>
    </submittedName>
</protein>
<feature type="region of interest" description="Disordered" evidence="1">
    <location>
        <begin position="88"/>
        <end position="143"/>
    </location>
</feature>
<keyword evidence="2" id="KW-0472">Membrane</keyword>
<evidence type="ECO:0000313" key="4">
    <source>
        <dbReference type="Proteomes" id="UP001521931"/>
    </source>
</evidence>
<keyword evidence="2" id="KW-1133">Transmembrane helix</keyword>
<dbReference type="Pfam" id="PF11298">
    <property type="entry name" value="DUF3099"/>
    <property type="match status" value="1"/>
</dbReference>
<keyword evidence="2" id="KW-0812">Transmembrane</keyword>
<feature type="compositionally biased region" description="Basic and acidic residues" evidence="1">
    <location>
        <begin position="131"/>
        <end position="143"/>
    </location>
</feature>
<name>A0ABS9Q3Z1_9MICO</name>
<dbReference type="InterPro" id="IPR021449">
    <property type="entry name" value="DUF3099"/>
</dbReference>
<dbReference type="EMBL" id="JAKRCV010000037">
    <property type="protein sequence ID" value="MCG7322509.1"/>
    <property type="molecule type" value="Genomic_DNA"/>
</dbReference>
<evidence type="ECO:0000256" key="2">
    <source>
        <dbReference type="SAM" id="Phobius"/>
    </source>
</evidence>
<dbReference type="Proteomes" id="UP001521931">
    <property type="component" value="Unassembled WGS sequence"/>
</dbReference>
<evidence type="ECO:0000313" key="3">
    <source>
        <dbReference type="EMBL" id="MCG7322509.1"/>
    </source>
</evidence>
<reference evidence="3 4" key="1">
    <citation type="submission" date="2022-02" db="EMBL/GenBank/DDBJ databases">
        <title>Uncovering new skin microbiome diversity through culturing and metagenomics.</title>
        <authorList>
            <person name="Conlan S."/>
            <person name="Deming C."/>
            <person name="Nisc Comparative Sequencing Program N."/>
            <person name="Segre J.A."/>
        </authorList>
    </citation>
    <scope>NUCLEOTIDE SEQUENCE [LARGE SCALE GENOMIC DNA]</scope>
    <source>
        <strain evidence="3 4">ACRQZ</strain>
    </source>
</reference>
<organism evidence="3 4">
    <name type="scientific">Arsenicicoccus bolidensis</name>
    <dbReference type="NCBI Taxonomy" id="229480"/>
    <lineage>
        <taxon>Bacteria</taxon>
        <taxon>Bacillati</taxon>
        <taxon>Actinomycetota</taxon>
        <taxon>Actinomycetes</taxon>
        <taxon>Micrococcales</taxon>
        <taxon>Intrasporangiaceae</taxon>
        <taxon>Arsenicicoccus</taxon>
    </lineage>
</organism>
<proteinExistence type="predicted"/>
<comment type="caution">
    <text evidence="3">The sequence shown here is derived from an EMBL/GenBank/DDBJ whole genome shotgun (WGS) entry which is preliminary data.</text>
</comment>
<dbReference type="RefSeq" id="WP_084412305.1">
    <property type="nucleotide sequence ID" value="NZ_DAMCTM010000035.1"/>
</dbReference>
<gene>
    <name evidence="3" type="ORF">MHL29_11530</name>
</gene>
<accession>A0ABS9Q3Z1</accession>
<feature type="compositionally biased region" description="Basic and acidic residues" evidence="1">
    <location>
        <begin position="109"/>
        <end position="118"/>
    </location>
</feature>
<feature type="transmembrane region" description="Helical" evidence="2">
    <location>
        <begin position="55"/>
        <end position="75"/>
    </location>
</feature>
<feature type="transmembrane region" description="Helical" evidence="2">
    <location>
        <begin position="32"/>
        <end position="49"/>
    </location>
</feature>